<evidence type="ECO:0000313" key="9">
    <source>
        <dbReference type="EMBL" id="KEO53263.1"/>
    </source>
</evidence>
<evidence type="ECO:0000256" key="6">
    <source>
        <dbReference type="ARBA" id="ARBA00022884"/>
    </source>
</evidence>
<comment type="caution">
    <text evidence="9">The sequence shown here is derived from an EMBL/GenBank/DDBJ whole genome shotgun (WGS) entry which is preliminary data.</text>
</comment>
<dbReference type="InterPro" id="IPR000100">
    <property type="entry name" value="RNase_P"/>
</dbReference>
<reference evidence="9 10" key="1">
    <citation type="journal article" date="2015" name="Antonie Van Leeuwenhoek">
        <title>Thioclava indica sp. nov., isolated from surface seawater of the Indian Ocean.</title>
        <authorList>
            <person name="Liu Y."/>
            <person name="Lai Q."/>
            <person name="Du J."/>
            <person name="Xu H."/>
            <person name="Jiang L."/>
            <person name="Shao Z."/>
        </authorList>
    </citation>
    <scope>NUCLEOTIDE SEQUENCE [LARGE SCALE GENOMIC DNA]</scope>
    <source>
        <strain evidence="9 10">DT23-4</strain>
    </source>
</reference>
<evidence type="ECO:0000256" key="5">
    <source>
        <dbReference type="ARBA" id="ARBA00022801"/>
    </source>
</evidence>
<dbReference type="GO" id="GO:0001682">
    <property type="term" value="P:tRNA 5'-leader removal"/>
    <property type="evidence" value="ECO:0007669"/>
    <property type="project" value="UniProtKB-UniRule"/>
</dbReference>
<dbReference type="EC" id="3.1.26.5" evidence="7 8"/>
<dbReference type="InterPro" id="IPR020539">
    <property type="entry name" value="RNase_P_CS"/>
</dbReference>
<evidence type="ECO:0000313" key="10">
    <source>
        <dbReference type="Proteomes" id="UP000027471"/>
    </source>
</evidence>
<comment type="catalytic activity">
    <reaction evidence="7">
        <text>Endonucleolytic cleavage of RNA, removing 5'-extranucleotides from tRNA precursor.</text>
        <dbReference type="EC" id="3.1.26.5"/>
    </reaction>
</comment>
<comment type="similarity">
    <text evidence="7">Belongs to the RnpA family.</text>
</comment>
<dbReference type="STRING" id="1353528.DT23_07905"/>
<dbReference type="PROSITE" id="PS00648">
    <property type="entry name" value="RIBONUCLEASE_P"/>
    <property type="match status" value="1"/>
</dbReference>
<dbReference type="GO" id="GO:0000049">
    <property type="term" value="F:tRNA binding"/>
    <property type="evidence" value="ECO:0007669"/>
    <property type="project" value="UniProtKB-UniRule"/>
</dbReference>
<evidence type="ECO:0000256" key="7">
    <source>
        <dbReference type="HAMAP-Rule" id="MF_00227"/>
    </source>
</evidence>
<keyword evidence="2 7" id="KW-0819">tRNA processing</keyword>
<dbReference type="PANTHER" id="PTHR33992">
    <property type="entry name" value="RIBONUCLEASE P PROTEIN COMPONENT"/>
    <property type="match status" value="1"/>
</dbReference>
<dbReference type="PANTHER" id="PTHR33992:SF1">
    <property type="entry name" value="RIBONUCLEASE P PROTEIN COMPONENT"/>
    <property type="match status" value="1"/>
</dbReference>
<dbReference type="InterPro" id="IPR020568">
    <property type="entry name" value="Ribosomal_Su5_D2-typ_SF"/>
</dbReference>
<dbReference type="Gene3D" id="3.30.230.10">
    <property type="match status" value="1"/>
</dbReference>
<dbReference type="GO" id="GO:0004526">
    <property type="term" value="F:ribonuclease P activity"/>
    <property type="evidence" value="ECO:0007669"/>
    <property type="project" value="UniProtKB-UniRule"/>
</dbReference>
<dbReference type="GO" id="GO:0030677">
    <property type="term" value="C:ribonuclease P complex"/>
    <property type="evidence" value="ECO:0007669"/>
    <property type="project" value="TreeGrafter"/>
</dbReference>
<keyword evidence="4 7" id="KW-0255">Endonuclease</keyword>
<keyword evidence="3 7" id="KW-0540">Nuclease</keyword>
<sequence length="144" mass="15651">MAAIRSDDPARPVATLRQRPDYLRAASAQRKGMPGFLLQARARGTAEPAPAQLIRVGFTCSKKLGNAVARNRAKRRLRDIARAVIPAAGRPGWDYVLVGRPDATATRNFADLSADLEAALAVIHDLEILPYRPRGKGKKTKAKT</sequence>
<dbReference type="SUPFAM" id="SSF54211">
    <property type="entry name" value="Ribosomal protein S5 domain 2-like"/>
    <property type="match status" value="1"/>
</dbReference>
<comment type="function">
    <text evidence="1 7">RNaseP catalyzes the removal of the 5'-leader sequence from pre-tRNA to produce the mature 5'-terminus. It can also cleave other RNA substrates such as 4.5S RNA. The protein component plays an auxiliary but essential role in vivo by binding to the 5'-leader sequence and broadening the substrate specificity of the ribozyme.</text>
</comment>
<dbReference type="GO" id="GO:0042781">
    <property type="term" value="F:3'-tRNA processing endoribonuclease activity"/>
    <property type="evidence" value="ECO:0007669"/>
    <property type="project" value="TreeGrafter"/>
</dbReference>
<proteinExistence type="inferred from homology"/>
<evidence type="ECO:0000256" key="2">
    <source>
        <dbReference type="ARBA" id="ARBA00022694"/>
    </source>
</evidence>
<evidence type="ECO:0000256" key="1">
    <source>
        <dbReference type="ARBA" id="ARBA00002663"/>
    </source>
</evidence>
<organism evidence="9 10">
    <name type="scientific">Thioclava indica</name>
    <dbReference type="NCBI Taxonomy" id="1353528"/>
    <lineage>
        <taxon>Bacteria</taxon>
        <taxon>Pseudomonadati</taxon>
        <taxon>Pseudomonadota</taxon>
        <taxon>Alphaproteobacteria</taxon>
        <taxon>Rhodobacterales</taxon>
        <taxon>Paracoccaceae</taxon>
        <taxon>Thioclava</taxon>
    </lineage>
</organism>
<accession>A0A074JCE6</accession>
<keyword evidence="5 7" id="KW-0378">Hydrolase</keyword>
<dbReference type="NCBIfam" id="TIGR00188">
    <property type="entry name" value="rnpA"/>
    <property type="match status" value="1"/>
</dbReference>
<dbReference type="InterPro" id="IPR014721">
    <property type="entry name" value="Ribsml_uS5_D2-typ_fold_subgr"/>
</dbReference>
<comment type="subunit">
    <text evidence="7">Consists of a catalytic RNA component (M1 or rnpB) and a protein subunit.</text>
</comment>
<dbReference type="EMBL" id="AUNB01000073">
    <property type="protein sequence ID" value="KEO53263.1"/>
    <property type="molecule type" value="Genomic_DNA"/>
</dbReference>
<dbReference type="RefSeq" id="WP_240473650.1">
    <property type="nucleotide sequence ID" value="NZ_AUNB01000073.1"/>
</dbReference>
<dbReference type="Pfam" id="PF00825">
    <property type="entry name" value="Ribonuclease_P"/>
    <property type="match status" value="1"/>
</dbReference>
<keyword evidence="6 7" id="KW-0694">RNA-binding</keyword>
<dbReference type="Proteomes" id="UP000027471">
    <property type="component" value="Unassembled WGS sequence"/>
</dbReference>
<dbReference type="eggNOG" id="COG0594">
    <property type="taxonomic scope" value="Bacteria"/>
</dbReference>
<dbReference type="AlphaFoldDB" id="A0A074JCE6"/>
<dbReference type="HAMAP" id="MF_00227">
    <property type="entry name" value="RNase_P"/>
    <property type="match status" value="1"/>
</dbReference>
<protein>
    <recommendedName>
        <fullName evidence="7 8">Ribonuclease P protein component</fullName>
        <shortName evidence="7">RNase P protein</shortName>
        <shortName evidence="7">RNaseP protein</shortName>
        <ecNumber evidence="7 8">3.1.26.5</ecNumber>
    </recommendedName>
    <alternativeName>
        <fullName evidence="7">Protein C5</fullName>
    </alternativeName>
</protein>
<evidence type="ECO:0000256" key="4">
    <source>
        <dbReference type="ARBA" id="ARBA00022759"/>
    </source>
</evidence>
<gene>
    <name evidence="7" type="primary">rnpA</name>
    <name evidence="9" type="ORF">DT23_07905</name>
</gene>
<name>A0A074JCE6_9RHOB</name>
<evidence type="ECO:0000256" key="8">
    <source>
        <dbReference type="NCBIfam" id="TIGR00188"/>
    </source>
</evidence>
<evidence type="ECO:0000256" key="3">
    <source>
        <dbReference type="ARBA" id="ARBA00022722"/>
    </source>
</evidence>
<keyword evidence="10" id="KW-1185">Reference proteome</keyword>